<comment type="caution">
    <text evidence="1">The sequence shown here is derived from an EMBL/GenBank/DDBJ whole genome shotgun (WGS) entry which is preliminary data.</text>
</comment>
<evidence type="ECO:0000313" key="1">
    <source>
        <dbReference type="EMBL" id="MED6277007.1"/>
    </source>
</evidence>
<dbReference type="EMBL" id="JAHUTJ010033308">
    <property type="protein sequence ID" value="MED6277007.1"/>
    <property type="molecule type" value="Genomic_DNA"/>
</dbReference>
<keyword evidence="2" id="KW-1185">Reference proteome</keyword>
<reference evidence="1 2" key="1">
    <citation type="submission" date="2021-06" db="EMBL/GenBank/DDBJ databases">
        <authorList>
            <person name="Palmer J.M."/>
        </authorList>
    </citation>
    <scope>NUCLEOTIDE SEQUENCE [LARGE SCALE GENOMIC DNA]</scope>
    <source>
        <strain evidence="1 2">CL_MEX2019</strain>
        <tissue evidence="1">Muscle</tissue>
    </source>
</reference>
<protein>
    <submittedName>
        <fullName evidence="1">Uncharacterized protein</fullName>
    </submittedName>
</protein>
<evidence type="ECO:0000313" key="2">
    <source>
        <dbReference type="Proteomes" id="UP001352852"/>
    </source>
</evidence>
<name>A0ABU7DPJ4_9TELE</name>
<accession>A0ABU7DPJ4</accession>
<sequence>MAAFRRAAALAGKLKLWSSTKSELLGAPNMHGRRTRRCLAAGLCAAAGGALASYFYNEIWSGRKRMRRRSINGLPLPSIPTVEAKEKWVKCVTYFQHARWKQFAHCLDAVEGMALSAHAGAEMTTRCRLPPGHSSHTMQLQTCQASNCDQ</sequence>
<dbReference type="Proteomes" id="UP001352852">
    <property type="component" value="Unassembled WGS sequence"/>
</dbReference>
<proteinExistence type="predicted"/>
<organism evidence="1 2">
    <name type="scientific">Characodon lateralis</name>
    <dbReference type="NCBI Taxonomy" id="208331"/>
    <lineage>
        <taxon>Eukaryota</taxon>
        <taxon>Metazoa</taxon>
        <taxon>Chordata</taxon>
        <taxon>Craniata</taxon>
        <taxon>Vertebrata</taxon>
        <taxon>Euteleostomi</taxon>
        <taxon>Actinopterygii</taxon>
        <taxon>Neopterygii</taxon>
        <taxon>Teleostei</taxon>
        <taxon>Neoteleostei</taxon>
        <taxon>Acanthomorphata</taxon>
        <taxon>Ovalentaria</taxon>
        <taxon>Atherinomorphae</taxon>
        <taxon>Cyprinodontiformes</taxon>
        <taxon>Goodeidae</taxon>
        <taxon>Characodon</taxon>
    </lineage>
</organism>
<gene>
    <name evidence="1" type="ORF">CHARACLAT_008754</name>
</gene>